<name>A0A3D9G1B3_9FLAO</name>
<keyword evidence="2" id="KW-1185">Reference proteome</keyword>
<protein>
    <submittedName>
        <fullName evidence="1">Type II restriction enzyme</fullName>
    </submittedName>
</protein>
<dbReference type="EMBL" id="QRDQ01000007">
    <property type="protein sequence ID" value="RED26974.1"/>
    <property type="molecule type" value="Genomic_DNA"/>
</dbReference>
<evidence type="ECO:0000313" key="2">
    <source>
        <dbReference type="Proteomes" id="UP000257004"/>
    </source>
</evidence>
<organism evidence="1 2">
    <name type="scientific">Flavobacterium cutihirudinis</name>
    <dbReference type="NCBI Taxonomy" id="1265740"/>
    <lineage>
        <taxon>Bacteria</taxon>
        <taxon>Pseudomonadati</taxon>
        <taxon>Bacteroidota</taxon>
        <taxon>Flavobacteriia</taxon>
        <taxon>Flavobacteriales</taxon>
        <taxon>Flavobacteriaceae</taxon>
        <taxon>Flavobacterium</taxon>
    </lineage>
</organism>
<dbReference type="Proteomes" id="UP000257004">
    <property type="component" value="Unassembled WGS sequence"/>
</dbReference>
<sequence length="414" mass="47718">MTNLAQIIEQYKNDSESVYNTWFIDNDQRLKAFRTIRRGVLQVIEDIKNQTFPNDFKGSSLEFVLSCIAEQKQIFVGVSHPFYWKPKLRIPDIYENQNNKSAFGQFLENCINAKSEEQVLKEIVKLDQLKIKGLGPAVASILYFMHPTWFPPFNTAIVNGFNFLFKDKKKLGSWTEYLKIRETVIQTNLLYKSQLSNDLGAIAGLCFEIGTQKMLIGSDEYLSEAERSRFEKNIHKRQKEILEERLEENLHSEMQYHLLKIGISLGFDVTPASNDKSKSFNGQNFSFISLAKFPELPTDKDTQNTIRLIDVLWFEKGTNKIIGAFEVEKSTSIYSGILRLSDLYFSISSGQEVFYIIIPNNREKDVILQLNRPAIKNSKMNIKYILFSELRANCDAICKFGSDHSIMEKIAKSI</sequence>
<gene>
    <name evidence="1" type="ORF">BD847_0905</name>
</gene>
<dbReference type="AlphaFoldDB" id="A0A3D9G1B3"/>
<reference evidence="1 2" key="1">
    <citation type="submission" date="2018-07" db="EMBL/GenBank/DDBJ databases">
        <title>Genomic Encyclopedia of Archaeal and Bacterial Type Strains, Phase II (KMG-II): from individual species to whole genera.</title>
        <authorList>
            <person name="Goeker M."/>
        </authorList>
    </citation>
    <scope>NUCLEOTIDE SEQUENCE [LARGE SCALE GENOMIC DNA]</scope>
    <source>
        <strain evidence="1 2">DSM 25795</strain>
    </source>
</reference>
<evidence type="ECO:0000313" key="1">
    <source>
        <dbReference type="EMBL" id="RED26974.1"/>
    </source>
</evidence>
<dbReference type="RefSeq" id="WP_115887039.1">
    <property type="nucleotide sequence ID" value="NZ_QRDQ01000007.1"/>
</dbReference>
<comment type="caution">
    <text evidence="1">The sequence shown here is derived from an EMBL/GenBank/DDBJ whole genome shotgun (WGS) entry which is preliminary data.</text>
</comment>
<proteinExistence type="predicted"/>
<dbReference type="OrthoDB" id="6807706at2"/>
<accession>A0A3D9G1B3</accession>